<name>A0A085WA63_9BACT</name>
<dbReference type="STRING" id="394096.DB31_1594"/>
<dbReference type="EMBL" id="JMCB01000013">
    <property type="protein sequence ID" value="KFE64576.1"/>
    <property type="molecule type" value="Genomic_DNA"/>
</dbReference>
<evidence type="ECO:0000313" key="4">
    <source>
        <dbReference type="Proteomes" id="UP000028725"/>
    </source>
</evidence>
<keyword evidence="4" id="KW-1185">Reference proteome</keyword>
<protein>
    <submittedName>
        <fullName evidence="3">Metallothionein</fullName>
    </submittedName>
</protein>
<feature type="region of interest" description="Disordered" evidence="1">
    <location>
        <begin position="31"/>
        <end position="60"/>
    </location>
</feature>
<keyword evidence="2" id="KW-0732">Signal</keyword>
<comment type="caution">
    <text evidence="3">The sequence shown here is derived from an EMBL/GenBank/DDBJ whole genome shotgun (WGS) entry which is preliminary data.</text>
</comment>
<evidence type="ECO:0000313" key="3">
    <source>
        <dbReference type="EMBL" id="KFE64576.1"/>
    </source>
</evidence>
<dbReference type="Proteomes" id="UP000028725">
    <property type="component" value="Unassembled WGS sequence"/>
</dbReference>
<feature type="chain" id="PRO_5001799504" evidence="2">
    <location>
        <begin position="28"/>
        <end position="123"/>
    </location>
</feature>
<feature type="signal peptide" evidence="2">
    <location>
        <begin position="1"/>
        <end position="27"/>
    </location>
</feature>
<evidence type="ECO:0000256" key="1">
    <source>
        <dbReference type="SAM" id="MobiDB-lite"/>
    </source>
</evidence>
<organism evidence="3 4">
    <name type="scientific">Hyalangium minutum</name>
    <dbReference type="NCBI Taxonomy" id="394096"/>
    <lineage>
        <taxon>Bacteria</taxon>
        <taxon>Pseudomonadati</taxon>
        <taxon>Myxococcota</taxon>
        <taxon>Myxococcia</taxon>
        <taxon>Myxococcales</taxon>
        <taxon>Cystobacterineae</taxon>
        <taxon>Archangiaceae</taxon>
        <taxon>Hyalangium</taxon>
    </lineage>
</organism>
<dbReference type="PATRIC" id="fig|394096.3.peg.5931"/>
<dbReference type="RefSeq" id="WP_044193461.1">
    <property type="nucleotide sequence ID" value="NZ_JMCB01000013.1"/>
</dbReference>
<accession>A0A085WA63</accession>
<reference evidence="3 4" key="1">
    <citation type="submission" date="2014-04" db="EMBL/GenBank/DDBJ databases">
        <title>Genome assembly of Hyalangium minutum DSM 14724.</title>
        <authorList>
            <person name="Sharma G."/>
            <person name="Subramanian S."/>
        </authorList>
    </citation>
    <scope>NUCLEOTIDE SEQUENCE [LARGE SCALE GENOMIC DNA]</scope>
    <source>
        <strain evidence="3 4">DSM 14724</strain>
    </source>
</reference>
<evidence type="ECO:0000256" key="2">
    <source>
        <dbReference type="SAM" id="SignalP"/>
    </source>
</evidence>
<sequence length="123" mass="12982">MKRIGLTTVAALSLAGGLLLVPSVGHACEGHRKAATTQTATPTEKKESAPQARPAQSPLQEVDELLSAKCQCGSKADCTCKKGQCECSKCKHGVRQVMDALREQTPALKLDNARYDASAGVFI</sequence>
<dbReference type="OrthoDB" id="5520908at2"/>
<gene>
    <name evidence="3" type="ORF">DB31_1594</name>
</gene>
<dbReference type="AlphaFoldDB" id="A0A085WA63"/>
<proteinExistence type="predicted"/>